<reference evidence="5" key="1">
    <citation type="submission" date="2023-03" db="EMBL/GenBank/DDBJ databases">
        <title>Andean soil-derived lignocellulolytic bacterial consortium as a source of novel taxa and putative plastic-active enzymes.</title>
        <authorList>
            <person name="Diaz-Garcia L."/>
            <person name="Chuvochina M."/>
            <person name="Feuerriegel G."/>
            <person name="Bunk B."/>
            <person name="Sproer C."/>
            <person name="Streit W.R."/>
            <person name="Rodriguez L.M."/>
            <person name="Overmann J."/>
            <person name="Jimenez D.J."/>
        </authorList>
    </citation>
    <scope>NUCLEOTIDE SEQUENCE</scope>
    <source>
        <strain evidence="5">MAG 7</strain>
    </source>
</reference>
<name>A0AAJ5WL03_9BACT</name>
<dbReference type="Pfam" id="PF00245">
    <property type="entry name" value="Alk_phosphatase"/>
    <property type="match status" value="1"/>
</dbReference>
<feature type="binding site" evidence="3">
    <location>
        <position position="47"/>
    </location>
    <ligand>
        <name>Zn(2+)</name>
        <dbReference type="ChEBI" id="CHEBI:29105"/>
        <label>2</label>
    </ligand>
</feature>
<feature type="binding site" evidence="3">
    <location>
        <position position="325"/>
    </location>
    <ligand>
        <name>Zn(2+)</name>
        <dbReference type="ChEBI" id="CHEBI:29105"/>
        <label>2</label>
    </ligand>
</feature>
<comment type="cofactor">
    <cofactor evidence="3">
        <name>Zn(2+)</name>
        <dbReference type="ChEBI" id="CHEBI:29105"/>
    </cofactor>
    <text evidence="3">Binds 2 Zn(2+) ions.</text>
</comment>
<dbReference type="SUPFAM" id="SSF53649">
    <property type="entry name" value="Alkaline phosphatase-like"/>
    <property type="match status" value="1"/>
</dbReference>
<sequence length="467" mass="51467">MQRRSFFRNSSLTLLGTTLLGKGFTAAAEPVQPAGRSARNIIFLVSDGMSTGTLTMTDLYLQRKMGYRSNWLRLYDEQKARRAFMDTASANSLVTDSAAGSSAWGGGVRVPNGSLNVNADGSFNMPILQKFKAAGKAVGCVTTVPIAHATPAGFCVNNNKRGDMDEIAEQYLALRFDVMLGGGSDNFMPETRKDKKNLIQAYRDDNYTVVTSRNGLNAVPADLSQPLLGVFAKDGMPYQVDQASDKELQEKVPTLAEMTQKAISVMSRNKKGFVLQVESGKVDWAAHANDIGALIGEQVAFDEALKLVLDFAEKDGNTLVVITTDHGNANPGLMSSSNTNKKFDSLQGYKQSNDWILNGINRDFTYQQVVERIQYAQGWVPEESEAKALLQHYQQLDESGLYNPKKLPFRYLAEIQQQHTAVGWASMDHSADFVELAMVGPGSESLRHYVKNHELHQFMLQAARVNK</sequence>
<feature type="binding site" evidence="3">
    <location>
        <position position="148"/>
    </location>
    <ligand>
        <name>Mg(2+)</name>
        <dbReference type="ChEBI" id="CHEBI:18420"/>
    </ligand>
</feature>
<feature type="binding site" evidence="3">
    <location>
        <position position="278"/>
    </location>
    <ligand>
        <name>Mg(2+)</name>
        <dbReference type="ChEBI" id="CHEBI:18420"/>
    </ligand>
</feature>
<accession>A0AAJ5WL03</accession>
<evidence type="ECO:0000256" key="3">
    <source>
        <dbReference type="PIRSR" id="PIRSR601952-2"/>
    </source>
</evidence>
<evidence type="ECO:0000313" key="6">
    <source>
        <dbReference type="Proteomes" id="UP001220610"/>
    </source>
</evidence>
<dbReference type="Proteomes" id="UP001220610">
    <property type="component" value="Chromosome"/>
</dbReference>
<dbReference type="GO" id="GO:0004035">
    <property type="term" value="F:alkaline phosphatase activity"/>
    <property type="evidence" value="ECO:0007669"/>
    <property type="project" value="UniProtKB-EC"/>
</dbReference>
<keyword evidence="3" id="KW-0460">Magnesium</keyword>
<dbReference type="Gene3D" id="1.10.60.40">
    <property type="match status" value="1"/>
</dbReference>
<dbReference type="EC" id="3.1.3.1" evidence="5"/>
<keyword evidence="5" id="KW-0378">Hydrolase</keyword>
<dbReference type="CDD" id="cd16012">
    <property type="entry name" value="ALP"/>
    <property type="match status" value="1"/>
</dbReference>
<feature type="binding site" evidence="3">
    <location>
        <position position="283"/>
    </location>
    <ligand>
        <name>Zn(2+)</name>
        <dbReference type="ChEBI" id="CHEBI:29105"/>
        <label>2</label>
    </ligand>
</feature>
<evidence type="ECO:0000256" key="4">
    <source>
        <dbReference type="RuleBase" id="RU003946"/>
    </source>
</evidence>
<comment type="similarity">
    <text evidence="4">Belongs to the alkaline phosphatase family.</text>
</comment>
<dbReference type="InterPro" id="IPR001952">
    <property type="entry name" value="Alkaline_phosphatase"/>
</dbReference>
<evidence type="ECO:0000256" key="1">
    <source>
        <dbReference type="ARBA" id="ARBA00022553"/>
    </source>
</evidence>
<feature type="binding site" evidence="3">
    <location>
        <position position="150"/>
    </location>
    <ligand>
        <name>Mg(2+)</name>
        <dbReference type="ChEBI" id="CHEBI:18420"/>
    </ligand>
</feature>
<dbReference type="SMART" id="SM00098">
    <property type="entry name" value="alkPPc"/>
    <property type="match status" value="1"/>
</dbReference>
<proteinExistence type="inferred from homology"/>
<dbReference type="InterPro" id="IPR017850">
    <property type="entry name" value="Alkaline_phosphatase_core_sf"/>
</dbReference>
<dbReference type="PANTHER" id="PTHR11596:SF5">
    <property type="entry name" value="ALKALINE PHOSPHATASE"/>
    <property type="match status" value="1"/>
</dbReference>
<dbReference type="Gene3D" id="3.40.720.10">
    <property type="entry name" value="Alkaline Phosphatase, subunit A"/>
    <property type="match status" value="1"/>
</dbReference>
<keyword evidence="3" id="KW-0862">Zinc</keyword>
<evidence type="ECO:0000256" key="2">
    <source>
        <dbReference type="PIRSR" id="PIRSR601952-1"/>
    </source>
</evidence>
<organism evidence="5 6">
    <name type="scientific">Candidatus Pseudobacter hemicellulosilyticus</name>
    <dbReference type="NCBI Taxonomy" id="3121375"/>
    <lineage>
        <taxon>Bacteria</taxon>
        <taxon>Pseudomonadati</taxon>
        <taxon>Bacteroidota</taxon>
        <taxon>Chitinophagia</taxon>
        <taxon>Chitinophagales</taxon>
        <taxon>Chitinophagaceae</taxon>
        <taxon>Pseudobacter</taxon>
    </lineage>
</organism>
<keyword evidence="3" id="KW-0479">Metal-binding</keyword>
<dbReference type="PRINTS" id="PR00113">
    <property type="entry name" value="ALKPHPHTASE"/>
</dbReference>
<feature type="active site" description="Phosphoserine intermediate" evidence="2">
    <location>
        <position position="97"/>
    </location>
</feature>
<feature type="binding site" evidence="3">
    <location>
        <position position="47"/>
    </location>
    <ligand>
        <name>Mg(2+)</name>
        <dbReference type="ChEBI" id="CHEBI:18420"/>
    </ligand>
</feature>
<dbReference type="EMBL" id="CP119311">
    <property type="protein sequence ID" value="WEK33821.1"/>
    <property type="molecule type" value="Genomic_DNA"/>
</dbReference>
<dbReference type="PANTHER" id="PTHR11596">
    <property type="entry name" value="ALKALINE PHOSPHATASE"/>
    <property type="match status" value="1"/>
</dbReference>
<gene>
    <name evidence="5" type="ORF">P0Y53_15115</name>
</gene>
<dbReference type="AlphaFoldDB" id="A0AAJ5WL03"/>
<feature type="binding site" evidence="3">
    <location>
        <position position="287"/>
    </location>
    <ligand>
        <name>Zn(2+)</name>
        <dbReference type="ChEBI" id="CHEBI:29105"/>
        <label>2</label>
    </ligand>
</feature>
<evidence type="ECO:0000313" key="5">
    <source>
        <dbReference type="EMBL" id="WEK33821.1"/>
    </source>
</evidence>
<feature type="binding site" evidence="3">
    <location>
        <position position="326"/>
    </location>
    <ligand>
        <name>Zn(2+)</name>
        <dbReference type="ChEBI" id="CHEBI:29105"/>
        <label>2</label>
    </ligand>
</feature>
<keyword evidence="1" id="KW-0597">Phosphoprotein</keyword>
<protein>
    <submittedName>
        <fullName evidence="5">Alkaline phosphatase</fullName>
        <ecNumber evidence="5">3.1.3.1</ecNumber>
    </submittedName>
</protein>
<feature type="binding site" evidence="3">
    <location>
        <position position="429"/>
    </location>
    <ligand>
        <name>Zn(2+)</name>
        <dbReference type="ChEBI" id="CHEBI:29105"/>
        <label>2</label>
    </ligand>
</feature>
<dbReference type="GO" id="GO:0046872">
    <property type="term" value="F:metal ion binding"/>
    <property type="evidence" value="ECO:0007669"/>
    <property type="project" value="UniProtKB-KW"/>
</dbReference>
<comment type="cofactor">
    <cofactor evidence="3">
        <name>Mg(2+)</name>
        <dbReference type="ChEBI" id="CHEBI:18420"/>
    </cofactor>
    <text evidence="3">Binds 1 Mg(2+) ion.</text>
</comment>